<dbReference type="AlphaFoldDB" id="A0A9P4PFX9"/>
<evidence type="ECO:0000256" key="1">
    <source>
        <dbReference type="SAM" id="MobiDB-lite"/>
    </source>
</evidence>
<accession>A0A9P4PFX9</accession>
<dbReference type="CDD" id="cd00180">
    <property type="entry name" value="PKc"/>
    <property type="match status" value="1"/>
</dbReference>
<evidence type="ECO:0000259" key="2">
    <source>
        <dbReference type="PROSITE" id="PS50011"/>
    </source>
</evidence>
<reference evidence="3" key="1">
    <citation type="journal article" date="2020" name="Stud. Mycol.">
        <title>101 Dothideomycetes genomes: a test case for predicting lifestyles and emergence of pathogens.</title>
        <authorList>
            <person name="Haridas S."/>
            <person name="Albert R."/>
            <person name="Binder M."/>
            <person name="Bloem J."/>
            <person name="Labutti K."/>
            <person name="Salamov A."/>
            <person name="Andreopoulos B."/>
            <person name="Baker S."/>
            <person name="Barry K."/>
            <person name="Bills G."/>
            <person name="Bluhm B."/>
            <person name="Cannon C."/>
            <person name="Castanera R."/>
            <person name="Culley D."/>
            <person name="Daum C."/>
            <person name="Ezra D."/>
            <person name="Gonzalez J."/>
            <person name="Henrissat B."/>
            <person name="Kuo A."/>
            <person name="Liang C."/>
            <person name="Lipzen A."/>
            <person name="Lutzoni F."/>
            <person name="Magnuson J."/>
            <person name="Mondo S."/>
            <person name="Nolan M."/>
            <person name="Ohm R."/>
            <person name="Pangilinan J."/>
            <person name="Park H.-J."/>
            <person name="Ramirez L."/>
            <person name="Alfaro M."/>
            <person name="Sun H."/>
            <person name="Tritt A."/>
            <person name="Yoshinaga Y."/>
            <person name="Zwiers L.-H."/>
            <person name="Turgeon B."/>
            <person name="Goodwin S."/>
            <person name="Spatafora J."/>
            <person name="Crous P."/>
            <person name="Grigoriev I."/>
        </authorList>
    </citation>
    <scope>NUCLEOTIDE SEQUENCE</scope>
    <source>
        <strain evidence="3">CBS 690.94</strain>
    </source>
</reference>
<name>A0A9P4PFX9_9PLEO</name>
<dbReference type="Proteomes" id="UP000799764">
    <property type="component" value="Unassembled WGS sequence"/>
</dbReference>
<keyword evidence="3" id="KW-0808">Transferase</keyword>
<dbReference type="Gene3D" id="1.10.510.10">
    <property type="entry name" value="Transferase(Phosphotransferase) domain 1"/>
    <property type="match status" value="1"/>
</dbReference>
<dbReference type="GO" id="GO:0005524">
    <property type="term" value="F:ATP binding"/>
    <property type="evidence" value="ECO:0007669"/>
    <property type="project" value="InterPro"/>
</dbReference>
<dbReference type="OrthoDB" id="4062651at2759"/>
<dbReference type="SMART" id="SM00220">
    <property type="entry name" value="S_TKc"/>
    <property type="match status" value="1"/>
</dbReference>
<dbReference type="InterPro" id="IPR011009">
    <property type="entry name" value="Kinase-like_dom_sf"/>
</dbReference>
<dbReference type="PROSITE" id="PS00108">
    <property type="entry name" value="PROTEIN_KINASE_ST"/>
    <property type="match status" value="1"/>
</dbReference>
<protein>
    <submittedName>
        <fullName evidence="3">Kinase-like protein</fullName>
    </submittedName>
</protein>
<dbReference type="GO" id="GO:0004674">
    <property type="term" value="F:protein serine/threonine kinase activity"/>
    <property type="evidence" value="ECO:0007669"/>
    <property type="project" value="TreeGrafter"/>
</dbReference>
<evidence type="ECO:0000313" key="3">
    <source>
        <dbReference type="EMBL" id="KAF2443252.1"/>
    </source>
</evidence>
<comment type="caution">
    <text evidence="3">The sequence shown here is derived from an EMBL/GenBank/DDBJ whole genome shotgun (WGS) entry which is preliminary data.</text>
</comment>
<keyword evidence="4" id="KW-1185">Reference proteome</keyword>
<keyword evidence="3" id="KW-0418">Kinase</keyword>
<feature type="domain" description="Protein kinase" evidence="2">
    <location>
        <begin position="201"/>
        <end position="513"/>
    </location>
</feature>
<dbReference type="PROSITE" id="PS50011">
    <property type="entry name" value="PROTEIN_KINASE_DOM"/>
    <property type="match status" value="1"/>
</dbReference>
<sequence>MWVDIIDDNDDVPLSPIQESLTPTSAAADIQSHPTANNTSLEPYFAPQSIKNGFDLDTPQALSIFKRPRRPLDPNLPGAFSPASYVSARSTFSSYRTAPSTFTGSGPTGFPSSPIGHGERKPQTPSRIMGATASPDRKIVYRDGNAWQKLEVMPSSPVFSSEWLEHLRERGVLLDTEHELNWSGRGQHIEYEASEADQIPLQVEKVLGYSGTALVESVMCRRIRLARKTVRCSRRLTKKEAIVEVEHLQRLSYSHLVRVVGTYTLKQDLSILLYPAADQNLEQYMDDIDMPAPHDDVDVRYTYLETFMECLVSTILFLHNQNIKHMDIKPKNILVRHLGSDRGYKVYLADFGIARAYSTAAEADTESPVPYTRTYAAPEVIMQERRSFSADIFSLGCVFIEMVATLRSYGKFGKDMRAELRKLRFNDTDDDLADSSYQNHIDEIKYWLKSKGARYNGLGGEVSISITRLFAQMIDQSPDARPRAEEVMSCLKDLSCVSCDDGTEPFEAVRPWVR</sequence>
<organism evidence="3 4">
    <name type="scientific">Karstenula rhodostoma CBS 690.94</name>
    <dbReference type="NCBI Taxonomy" id="1392251"/>
    <lineage>
        <taxon>Eukaryota</taxon>
        <taxon>Fungi</taxon>
        <taxon>Dikarya</taxon>
        <taxon>Ascomycota</taxon>
        <taxon>Pezizomycotina</taxon>
        <taxon>Dothideomycetes</taxon>
        <taxon>Pleosporomycetidae</taxon>
        <taxon>Pleosporales</taxon>
        <taxon>Massarineae</taxon>
        <taxon>Didymosphaeriaceae</taxon>
        <taxon>Karstenula</taxon>
    </lineage>
</organism>
<gene>
    <name evidence="3" type="ORF">P171DRAFT_474473</name>
</gene>
<dbReference type="EMBL" id="MU001503">
    <property type="protein sequence ID" value="KAF2443252.1"/>
    <property type="molecule type" value="Genomic_DNA"/>
</dbReference>
<dbReference type="GO" id="GO:0005634">
    <property type="term" value="C:nucleus"/>
    <property type="evidence" value="ECO:0007669"/>
    <property type="project" value="TreeGrafter"/>
</dbReference>
<dbReference type="SUPFAM" id="SSF56112">
    <property type="entry name" value="Protein kinase-like (PK-like)"/>
    <property type="match status" value="1"/>
</dbReference>
<dbReference type="PANTHER" id="PTHR44167">
    <property type="entry name" value="OVARIAN-SPECIFIC SERINE/THREONINE-PROTEIN KINASE LOK-RELATED"/>
    <property type="match status" value="1"/>
</dbReference>
<dbReference type="Pfam" id="PF00069">
    <property type="entry name" value="Pkinase"/>
    <property type="match status" value="1"/>
</dbReference>
<evidence type="ECO:0000313" key="4">
    <source>
        <dbReference type="Proteomes" id="UP000799764"/>
    </source>
</evidence>
<proteinExistence type="predicted"/>
<dbReference type="PANTHER" id="PTHR44167:SF24">
    <property type="entry name" value="SERINE_THREONINE-PROTEIN KINASE CHK2"/>
    <property type="match status" value="1"/>
</dbReference>
<dbReference type="InterPro" id="IPR000719">
    <property type="entry name" value="Prot_kinase_dom"/>
</dbReference>
<dbReference type="GO" id="GO:0005737">
    <property type="term" value="C:cytoplasm"/>
    <property type="evidence" value="ECO:0007669"/>
    <property type="project" value="TreeGrafter"/>
</dbReference>
<dbReference type="InterPro" id="IPR008271">
    <property type="entry name" value="Ser/Thr_kinase_AS"/>
</dbReference>
<feature type="region of interest" description="Disordered" evidence="1">
    <location>
        <begin position="97"/>
        <end position="130"/>
    </location>
</feature>
<dbReference type="GO" id="GO:0044773">
    <property type="term" value="P:mitotic DNA damage checkpoint signaling"/>
    <property type="evidence" value="ECO:0007669"/>
    <property type="project" value="TreeGrafter"/>
</dbReference>